<dbReference type="EMBL" id="JNBY01000089">
    <property type="protein sequence ID" value="KDN84859.1"/>
    <property type="molecule type" value="Genomic_DNA"/>
</dbReference>
<organism evidence="2 3">
    <name type="scientific">Kitasatospora cheerisanensis KCTC 2395</name>
    <dbReference type="NCBI Taxonomy" id="1348663"/>
    <lineage>
        <taxon>Bacteria</taxon>
        <taxon>Bacillati</taxon>
        <taxon>Actinomycetota</taxon>
        <taxon>Actinomycetes</taxon>
        <taxon>Kitasatosporales</taxon>
        <taxon>Streptomycetaceae</taxon>
        <taxon>Kitasatospora</taxon>
    </lineage>
</organism>
<protein>
    <submittedName>
        <fullName evidence="2">Uncharacterized protein</fullName>
    </submittedName>
</protein>
<keyword evidence="3" id="KW-1185">Reference proteome</keyword>
<comment type="caution">
    <text evidence="2">The sequence shown here is derived from an EMBL/GenBank/DDBJ whole genome shotgun (WGS) entry which is preliminary data.</text>
</comment>
<name>A0A066YY00_9ACTN</name>
<feature type="region of interest" description="Disordered" evidence="1">
    <location>
        <begin position="1"/>
        <end position="63"/>
    </location>
</feature>
<accession>A0A066YY00</accession>
<dbReference type="HOGENOM" id="CLU_2569293_0_0_11"/>
<proteinExistence type="predicted"/>
<gene>
    <name evidence="2" type="ORF">KCH_33860</name>
</gene>
<evidence type="ECO:0000313" key="3">
    <source>
        <dbReference type="Proteomes" id="UP000027178"/>
    </source>
</evidence>
<evidence type="ECO:0000256" key="1">
    <source>
        <dbReference type="SAM" id="MobiDB-lite"/>
    </source>
</evidence>
<sequence>MRRQLVHSAATSPSANAPRRWRAPDSPMPAVLEPISPARVTRAGRPARRPRRGCGAPAEPFGADLSSRCGVISARGGNNTR</sequence>
<evidence type="ECO:0000313" key="2">
    <source>
        <dbReference type="EMBL" id="KDN84859.1"/>
    </source>
</evidence>
<reference evidence="2 3" key="1">
    <citation type="submission" date="2014-05" db="EMBL/GenBank/DDBJ databases">
        <title>Draft Genome Sequence of Kitasatospora cheerisanensis KCTC 2395.</title>
        <authorList>
            <person name="Nam D.H."/>
        </authorList>
    </citation>
    <scope>NUCLEOTIDE SEQUENCE [LARGE SCALE GENOMIC DNA]</scope>
    <source>
        <strain evidence="2 3">KCTC 2395</strain>
    </source>
</reference>
<dbReference type="AlphaFoldDB" id="A0A066YY00"/>
<dbReference type="PATRIC" id="fig|1348663.4.peg.3259"/>
<dbReference type="Proteomes" id="UP000027178">
    <property type="component" value="Unassembled WGS sequence"/>
</dbReference>